<evidence type="ECO:0000256" key="1">
    <source>
        <dbReference type="SAM" id="SignalP"/>
    </source>
</evidence>
<reference evidence="3 4" key="1">
    <citation type="submission" date="2016-08" db="EMBL/GenBank/DDBJ databases">
        <authorList>
            <person name="Seilhamer J.J."/>
        </authorList>
    </citation>
    <scope>NUCLEOTIDE SEQUENCE [LARGE SCALE GENOMIC DNA]</scope>
    <source>
        <strain evidence="3 4">KCTC 42603</strain>
    </source>
</reference>
<gene>
    <name evidence="3" type="ORF">BFC18_07265</name>
</gene>
<dbReference type="OrthoDB" id="271716at2"/>
<comment type="caution">
    <text evidence="3">The sequence shown here is derived from an EMBL/GenBank/DDBJ whole genome shotgun (WGS) entry which is preliminary data.</text>
</comment>
<dbReference type="InterPro" id="IPR032710">
    <property type="entry name" value="NTF2-like_dom_sf"/>
</dbReference>
<evidence type="ECO:0000259" key="2">
    <source>
        <dbReference type="Pfam" id="PF13474"/>
    </source>
</evidence>
<accession>A0A1E7ZDD7</accession>
<evidence type="ECO:0000313" key="3">
    <source>
        <dbReference type="EMBL" id="OFC71526.1"/>
    </source>
</evidence>
<evidence type="ECO:0000313" key="4">
    <source>
        <dbReference type="Proteomes" id="UP000175691"/>
    </source>
</evidence>
<keyword evidence="4" id="KW-1185">Reference proteome</keyword>
<organism evidence="3 4">
    <name type="scientific">Alteromonas confluentis</name>
    <dbReference type="NCBI Taxonomy" id="1656094"/>
    <lineage>
        <taxon>Bacteria</taxon>
        <taxon>Pseudomonadati</taxon>
        <taxon>Pseudomonadota</taxon>
        <taxon>Gammaproteobacteria</taxon>
        <taxon>Alteromonadales</taxon>
        <taxon>Alteromonadaceae</taxon>
        <taxon>Alteromonas/Salinimonas group</taxon>
        <taxon>Alteromonas</taxon>
    </lineage>
</organism>
<feature type="chain" id="PRO_5009209724" evidence="1">
    <location>
        <begin position="19"/>
        <end position="157"/>
    </location>
</feature>
<dbReference type="EMBL" id="MDHN01000013">
    <property type="protein sequence ID" value="OFC71526.1"/>
    <property type="molecule type" value="Genomic_DNA"/>
</dbReference>
<proteinExistence type="predicted"/>
<dbReference type="RefSeq" id="WP_070124370.1">
    <property type="nucleotide sequence ID" value="NZ_MDHN01000013.1"/>
</dbReference>
<dbReference type="AlphaFoldDB" id="A0A1E7ZDD7"/>
<dbReference type="SUPFAM" id="SSF54427">
    <property type="entry name" value="NTF2-like"/>
    <property type="match status" value="1"/>
</dbReference>
<dbReference type="Pfam" id="PF13474">
    <property type="entry name" value="SnoaL_3"/>
    <property type="match status" value="1"/>
</dbReference>
<dbReference type="InterPro" id="IPR037401">
    <property type="entry name" value="SnoaL-like"/>
</dbReference>
<keyword evidence="1" id="KW-0732">Signal</keyword>
<protein>
    <submittedName>
        <fullName evidence="3">Protein with SnoaL 3 domain, NTF 2 superfamily</fullName>
    </submittedName>
</protein>
<dbReference type="Proteomes" id="UP000175691">
    <property type="component" value="Unassembled WGS sequence"/>
</dbReference>
<feature type="signal peptide" evidence="1">
    <location>
        <begin position="1"/>
        <end position="18"/>
    </location>
</feature>
<sequence>MKHLLLCSLIVFCSSAIASTPSEKAVATVLDKLHQSAASASYEDYFSTFATDGVFIGTDASETWTVSEFKAYAKPYFDQGRGWTYTPTARHVYFSQSGDVAWFDEMLDSQSYGVTRGTGVLEKRDGKWLVTQYHLTIPLPNELVDDVVKQIQATAQH</sequence>
<dbReference type="STRING" id="1656094.BFC18_07265"/>
<dbReference type="Gene3D" id="3.10.450.50">
    <property type="match status" value="1"/>
</dbReference>
<name>A0A1E7ZDD7_9ALTE</name>
<feature type="domain" description="SnoaL-like" evidence="2">
    <location>
        <begin position="26"/>
        <end position="139"/>
    </location>
</feature>